<organism evidence="1 2">
    <name type="scientific">Pycnococcus provasolii</name>
    <dbReference type="NCBI Taxonomy" id="41880"/>
    <lineage>
        <taxon>Eukaryota</taxon>
        <taxon>Viridiplantae</taxon>
        <taxon>Chlorophyta</taxon>
        <taxon>Pseudoscourfieldiophyceae</taxon>
        <taxon>Pseudoscourfieldiales</taxon>
        <taxon>Pycnococcaceae</taxon>
        <taxon>Pycnococcus</taxon>
    </lineage>
</organism>
<dbReference type="Gene3D" id="3.90.1410.10">
    <property type="entry name" value="set domain protein methyltransferase, domain 1"/>
    <property type="match status" value="1"/>
</dbReference>
<evidence type="ECO:0000313" key="2">
    <source>
        <dbReference type="Proteomes" id="UP000660262"/>
    </source>
</evidence>
<evidence type="ECO:0000313" key="1">
    <source>
        <dbReference type="EMBL" id="GHP11109.1"/>
    </source>
</evidence>
<proteinExistence type="predicted"/>
<dbReference type="EMBL" id="BNJQ01000032">
    <property type="protein sequence ID" value="GHP11109.1"/>
    <property type="molecule type" value="Genomic_DNA"/>
</dbReference>
<sequence length="318" mass="34193">MSNSTRRRAAGGAAVTRRRCTTLARATGNTRARVYTLQRSDATAAVDNDLRAWIHEHGGHVHASLRLVDRATTTNTRGVVCCESNESNEQDALIAIPTKCVLSGARAREEFAGSLLAKFQPQRALRMKNLPAELVLAMLLASERAKAHRAFYRAYVACLPDEPPSGFYLAASASKEDVVMAARDVGVPDPNEAADQAIQAATGARANAEQLVDEFRGVLCGATVDDVLWSMAHVSSRAFGGGAEVGLLPFIDLCNHSFGAAKPYPLIRREGDELVGLTPMNASMNELEKGDEAFLDYVTTGTSKQNAWVNFGFVPEGL</sequence>
<dbReference type="GO" id="GO:0016279">
    <property type="term" value="F:protein-lysine N-methyltransferase activity"/>
    <property type="evidence" value="ECO:0007669"/>
    <property type="project" value="TreeGrafter"/>
</dbReference>
<dbReference type="CDD" id="cd10527">
    <property type="entry name" value="SET_LSMT"/>
    <property type="match status" value="1"/>
</dbReference>
<evidence type="ECO:0008006" key="3">
    <source>
        <dbReference type="Google" id="ProtNLM"/>
    </source>
</evidence>
<dbReference type="PANTHER" id="PTHR13271:SF145">
    <property type="entry name" value="SET DOMAIN-CONTAINING PROTEIN"/>
    <property type="match status" value="1"/>
</dbReference>
<accession>A0A830I216</accession>
<name>A0A830I216_9CHLO</name>
<keyword evidence="2" id="KW-1185">Reference proteome</keyword>
<dbReference type="AlphaFoldDB" id="A0A830I216"/>
<dbReference type="Proteomes" id="UP000660262">
    <property type="component" value="Unassembled WGS sequence"/>
</dbReference>
<gene>
    <name evidence="1" type="ORF">PPROV_000983900</name>
</gene>
<dbReference type="OrthoDB" id="42889at2759"/>
<comment type="caution">
    <text evidence="1">The sequence shown here is derived from an EMBL/GenBank/DDBJ whole genome shotgun (WGS) entry which is preliminary data.</text>
</comment>
<protein>
    <recommendedName>
        <fullName evidence="3">SET domain-containing protein</fullName>
    </recommendedName>
</protein>
<dbReference type="PANTHER" id="PTHR13271">
    <property type="entry name" value="UNCHARACTERIZED PUTATIVE METHYLTRANSFERASE"/>
    <property type="match status" value="1"/>
</dbReference>
<dbReference type="InterPro" id="IPR050600">
    <property type="entry name" value="SETD3_SETD6_MTase"/>
</dbReference>
<dbReference type="SUPFAM" id="SSF82199">
    <property type="entry name" value="SET domain"/>
    <property type="match status" value="1"/>
</dbReference>
<reference evidence="1" key="1">
    <citation type="submission" date="2020-10" db="EMBL/GenBank/DDBJ databases">
        <title>Unveiling of a novel bifunctional photoreceptor, Dualchrome1, isolated from a cosmopolitan green alga.</title>
        <authorList>
            <person name="Suzuki S."/>
            <person name="Kawachi M."/>
        </authorList>
    </citation>
    <scope>NUCLEOTIDE SEQUENCE</scope>
    <source>
        <strain evidence="1">NIES 2893</strain>
    </source>
</reference>
<dbReference type="InterPro" id="IPR046341">
    <property type="entry name" value="SET_dom_sf"/>
</dbReference>